<dbReference type="InterPro" id="IPR027417">
    <property type="entry name" value="P-loop_NTPase"/>
</dbReference>
<gene>
    <name evidence="2" type="primary">Stxa-L</name>
    <name evidence="2" type="ORF">Hamer_G025107</name>
</gene>
<name>A0A8J5N7Y4_HOMAM</name>
<keyword evidence="3" id="KW-1185">Reference proteome</keyword>
<evidence type="ECO:0000259" key="1">
    <source>
        <dbReference type="PROSITE" id="PS50853"/>
    </source>
</evidence>
<dbReference type="InterPro" id="IPR013783">
    <property type="entry name" value="Ig-like_fold"/>
</dbReference>
<evidence type="ECO:0000313" key="3">
    <source>
        <dbReference type="Proteomes" id="UP000747542"/>
    </source>
</evidence>
<dbReference type="InterPro" id="IPR003961">
    <property type="entry name" value="FN3_dom"/>
</dbReference>
<dbReference type="Gene3D" id="3.40.50.300">
    <property type="entry name" value="P-loop containing nucleotide triphosphate hydrolases"/>
    <property type="match status" value="1"/>
</dbReference>
<comment type="caution">
    <text evidence="2">The sequence shown here is derived from an EMBL/GenBank/DDBJ whole genome shotgun (WGS) entry which is preliminary data.</text>
</comment>
<feature type="domain" description="Fibronectin type-III" evidence="1">
    <location>
        <begin position="514"/>
        <end position="609"/>
    </location>
</feature>
<protein>
    <submittedName>
        <fullName evidence="2">Stonustoxin subunit alpha-like</fullName>
    </submittedName>
</protein>
<dbReference type="Gene3D" id="2.60.40.10">
    <property type="entry name" value="Immunoglobulins"/>
    <property type="match status" value="1"/>
</dbReference>
<dbReference type="Pfam" id="PF21109">
    <property type="entry name" value="Stonustoxin_helical"/>
    <property type="match status" value="1"/>
</dbReference>
<reference evidence="2" key="1">
    <citation type="journal article" date="2021" name="Sci. Adv.">
        <title>The American lobster genome reveals insights on longevity, neural, and immune adaptations.</title>
        <authorList>
            <person name="Polinski J.M."/>
            <person name="Zimin A.V."/>
            <person name="Clark K.F."/>
            <person name="Kohn A.B."/>
            <person name="Sadowski N."/>
            <person name="Timp W."/>
            <person name="Ptitsyn A."/>
            <person name="Khanna P."/>
            <person name="Romanova D.Y."/>
            <person name="Williams P."/>
            <person name="Greenwood S.J."/>
            <person name="Moroz L.L."/>
            <person name="Walt D.R."/>
            <person name="Bodnar A.G."/>
        </authorList>
    </citation>
    <scope>NUCLEOTIDE SEQUENCE</scope>
    <source>
        <strain evidence="2">GMGI-L3</strain>
    </source>
</reference>
<organism evidence="2 3">
    <name type="scientific">Homarus americanus</name>
    <name type="common">American lobster</name>
    <dbReference type="NCBI Taxonomy" id="6706"/>
    <lineage>
        <taxon>Eukaryota</taxon>
        <taxon>Metazoa</taxon>
        <taxon>Ecdysozoa</taxon>
        <taxon>Arthropoda</taxon>
        <taxon>Crustacea</taxon>
        <taxon>Multicrustacea</taxon>
        <taxon>Malacostraca</taxon>
        <taxon>Eumalacostraca</taxon>
        <taxon>Eucarida</taxon>
        <taxon>Decapoda</taxon>
        <taxon>Pleocyemata</taxon>
        <taxon>Astacidea</taxon>
        <taxon>Nephropoidea</taxon>
        <taxon>Nephropidae</taxon>
        <taxon>Homarus</taxon>
    </lineage>
</organism>
<dbReference type="InterPro" id="IPR036116">
    <property type="entry name" value="FN3_sf"/>
</dbReference>
<dbReference type="Proteomes" id="UP000747542">
    <property type="component" value="Unassembled WGS sequence"/>
</dbReference>
<dbReference type="EMBL" id="JAHLQT010006539">
    <property type="protein sequence ID" value="KAG7174866.1"/>
    <property type="molecule type" value="Genomic_DNA"/>
</dbReference>
<accession>A0A8J5N7Y4</accession>
<dbReference type="InterPro" id="IPR052090">
    <property type="entry name" value="Cytolytic_pore-forming_toxin"/>
</dbReference>
<dbReference type="Pfam" id="PF18078">
    <property type="entry name" value="Thioredoxin_11"/>
    <property type="match status" value="1"/>
</dbReference>
<proteinExistence type="predicted"/>
<dbReference type="PANTHER" id="PTHR31594:SF16">
    <property type="entry name" value="SI:CH211-281L24.3"/>
    <property type="match status" value="1"/>
</dbReference>
<evidence type="ECO:0000313" key="2">
    <source>
        <dbReference type="EMBL" id="KAG7174866.1"/>
    </source>
</evidence>
<dbReference type="InterPro" id="IPR040581">
    <property type="entry name" value="Thioredoxin_11"/>
</dbReference>
<dbReference type="AlphaFoldDB" id="A0A8J5N7Y4"/>
<sequence>EIAKEKMADSKKDTLEILAVGRPFQLGMLYDCRNEKLIPGITLWDPDILKGNINSSKKPSVEYDVIISDSIDDKSSAMDISASMKASFCSGLIDISGSASYLSNQKQLRHQSRVTLKYKTTTRFEQLTMQHLGKSNAKHQDVFDQGTATHVVTGILYGAQAFFVFDRKFSESSEEQEIKGDLEVMINKIPSVKISGDGNLNMNDGERSKVEEFHCQFHGDFIIDTNPVNYEDAVKLYHDLPNKVGKDGTNGVPLKVWLYPLHLLDSSAAKLVRDISVNVISNVSSAYEELVNLESQLNDLKGHTVPCKFTSIKDKMTWFQKMVTEFKTHFQRNLAESLPRIRGGGMEEQVLVDLLLRCDKSPFSTEKLVKWISNLEHEINLMEAYLENLKDIHQVTKAGEIDRLATRNEHVFCFTFGQLSQSEPLLLSMSSYLAGGNVKETTEDKKAWFHNPAIKKCIRKRSMQFADFVNATRPTLDSCFVVSSSDDGEKTVGARVIHYKEGEVVDSDFKPPSAPGKPSIDSVDHDQVSLTWEEPENGCCNVESYSIKFTDLGCTDDPRTHTHEVEKGTSATVNNMKPNTQYVFEIIAKCDGGLSPASIKSDVVLTKPCSPPGIPSQSNALSSELAICWKQPTVIAKGVAGSRVPYNLTVIDTPGFGDTSGIEEDRKIIQQIDALFQNSHGNGIDHIDVIGFVVQSALARLTYTQKFVFDSILSLFGKDIAENIFTIVTFCDGQDPPVISSIKEHNMPYRGEHFKFNNSALFVSNTVTDADKDEYESFDYQFWRMGMQSMKKFFKALAAVDQKSLQMSKDVLRERRELEVTLEGLHSQIQSGLSKLEEIKQDYDIMKDNDAKIEANKDFKYKVKMRKPYQKDISQSGLYNTNCQTCYTTCHYPCAIANDNEKARCAAMKDGSCTNCPGKCAWSAHFNQKYVWEYREETVERNSDEIYERYRSAKKGKNSCEEMLKKNSDIFKWVKNKVIELMEKSRDHLNRLKVIALKPDPLSVVEYIDLMIEGEKQEKKPGFQKRVATLQELRARANLGKQALDPSFNPWEDFEFVEVETKKEQINFAVLGYEQVKGY</sequence>
<dbReference type="PANTHER" id="PTHR31594">
    <property type="entry name" value="AIG1-TYPE G DOMAIN-CONTAINING PROTEIN"/>
    <property type="match status" value="1"/>
</dbReference>
<feature type="non-terminal residue" evidence="2">
    <location>
        <position position="1"/>
    </location>
</feature>
<dbReference type="InterPro" id="IPR048997">
    <property type="entry name" value="Stonustoxin-like_helical"/>
</dbReference>
<dbReference type="SUPFAM" id="SSF52540">
    <property type="entry name" value="P-loop containing nucleoside triphosphate hydrolases"/>
    <property type="match status" value="1"/>
</dbReference>
<dbReference type="SMART" id="SM00060">
    <property type="entry name" value="FN3"/>
    <property type="match status" value="1"/>
</dbReference>
<dbReference type="CDD" id="cd00063">
    <property type="entry name" value="FN3"/>
    <property type="match status" value="1"/>
</dbReference>
<dbReference type="SUPFAM" id="SSF49265">
    <property type="entry name" value="Fibronectin type III"/>
    <property type="match status" value="1"/>
</dbReference>
<dbReference type="PROSITE" id="PS50853">
    <property type="entry name" value="FN3"/>
    <property type="match status" value="1"/>
</dbReference>
<dbReference type="Pfam" id="PF00041">
    <property type="entry name" value="fn3"/>
    <property type="match status" value="1"/>
</dbReference>